<evidence type="ECO:0000313" key="4">
    <source>
        <dbReference type="Proteomes" id="UP000430692"/>
    </source>
</evidence>
<proteinExistence type="inferred from homology"/>
<dbReference type="SUPFAM" id="SSF53474">
    <property type="entry name" value="alpha/beta-Hydrolases"/>
    <property type="match status" value="1"/>
</dbReference>
<protein>
    <submittedName>
        <fullName evidence="3">Alpha/beta fold hydrolase</fullName>
    </submittedName>
</protein>
<gene>
    <name evidence="3" type="ORF">GSM42_18035</name>
</gene>
<dbReference type="RefSeq" id="WP_160802938.1">
    <property type="nucleotide sequence ID" value="NZ_WUUL01000016.1"/>
</dbReference>
<dbReference type="GO" id="GO:0016787">
    <property type="term" value="F:hydrolase activity"/>
    <property type="evidence" value="ECO:0007669"/>
    <property type="project" value="UniProtKB-KW"/>
</dbReference>
<sequence length="248" mass="28924">MWYHCFPSSMNRKGRLVCFHHAGGNPHIFEPWTAWLGLSLDIISIELPGHGIRFGEELIPTAEEIARHLVPELLPFFDEPIFFLGHSMGAILAFEIVRQLIQVEAKPDHLYLISAYPPHIRKKKISHKKDSSFLRDLQQLGGMHPELLKDAELMSFLLPILRNDIRVVEGYQQKTEKFDCPITVYGGVQDIILERDLVRWQEMNPVHFSLQMFEGSHFFLHEDHHIFQTELHKSLYKQLHGNSRDRFA</sequence>
<evidence type="ECO:0000259" key="2">
    <source>
        <dbReference type="Pfam" id="PF00975"/>
    </source>
</evidence>
<dbReference type="EMBL" id="WUUL01000016">
    <property type="protein sequence ID" value="MXQ55586.1"/>
    <property type="molecule type" value="Genomic_DNA"/>
</dbReference>
<dbReference type="Pfam" id="PF00975">
    <property type="entry name" value="Thioesterase"/>
    <property type="match status" value="1"/>
</dbReference>
<dbReference type="InterPro" id="IPR001031">
    <property type="entry name" value="Thioesterase"/>
</dbReference>
<dbReference type="Proteomes" id="UP000430692">
    <property type="component" value="Unassembled WGS sequence"/>
</dbReference>
<reference evidence="3 4" key="1">
    <citation type="submission" date="2019-12" db="EMBL/GenBank/DDBJ databases">
        <title>Whole-genome analyses of novel actinobacteria.</title>
        <authorList>
            <person name="Sahin N."/>
            <person name="Saygin H."/>
        </authorList>
    </citation>
    <scope>NUCLEOTIDE SEQUENCE [LARGE SCALE GENOMIC DNA]</scope>
    <source>
        <strain evidence="3 4">KC615</strain>
    </source>
</reference>
<dbReference type="InterPro" id="IPR029058">
    <property type="entry name" value="AB_hydrolase_fold"/>
</dbReference>
<keyword evidence="3" id="KW-0378">Hydrolase</keyword>
<evidence type="ECO:0000256" key="1">
    <source>
        <dbReference type="ARBA" id="ARBA00007169"/>
    </source>
</evidence>
<dbReference type="PANTHER" id="PTHR11487:SF0">
    <property type="entry name" value="S-ACYL FATTY ACID SYNTHASE THIOESTERASE, MEDIUM CHAIN"/>
    <property type="match status" value="1"/>
</dbReference>
<comment type="similarity">
    <text evidence="1">Belongs to the thioesterase family.</text>
</comment>
<dbReference type="AlphaFoldDB" id="A0A6I4W0T0"/>
<keyword evidence="4" id="KW-1185">Reference proteome</keyword>
<name>A0A6I4W0T0_9BACL</name>
<dbReference type="GO" id="GO:0008610">
    <property type="term" value="P:lipid biosynthetic process"/>
    <property type="evidence" value="ECO:0007669"/>
    <property type="project" value="TreeGrafter"/>
</dbReference>
<comment type="caution">
    <text evidence="3">The sequence shown here is derived from an EMBL/GenBank/DDBJ whole genome shotgun (WGS) entry which is preliminary data.</text>
</comment>
<organism evidence="3 4">
    <name type="scientific">Shimazuella alba</name>
    <dbReference type="NCBI Taxonomy" id="2690964"/>
    <lineage>
        <taxon>Bacteria</taxon>
        <taxon>Bacillati</taxon>
        <taxon>Bacillota</taxon>
        <taxon>Bacilli</taxon>
        <taxon>Bacillales</taxon>
        <taxon>Thermoactinomycetaceae</taxon>
        <taxon>Shimazuella</taxon>
    </lineage>
</organism>
<evidence type="ECO:0000313" key="3">
    <source>
        <dbReference type="EMBL" id="MXQ55586.1"/>
    </source>
</evidence>
<dbReference type="Gene3D" id="3.40.50.1820">
    <property type="entry name" value="alpha/beta hydrolase"/>
    <property type="match status" value="1"/>
</dbReference>
<accession>A0A6I4W0T0</accession>
<dbReference type="InterPro" id="IPR012223">
    <property type="entry name" value="TEII"/>
</dbReference>
<feature type="domain" description="Thioesterase" evidence="2">
    <location>
        <begin position="15"/>
        <end position="224"/>
    </location>
</feature>
<dbReference type="PANTHER" id="PTHR11487">
    <property type="entry name" value="THIOESTERASE"/>
    <property type="match status" value="1"/>
</dbReference>